<name>A0AAD5N1S1_PARTN</name>
<organism evidence="2 3">
    <name type="scientific">Parelaphostrongylus tenuis</name>
    <name type="common">Meningeal worm</name>
    <dbReference type="NCBI Taxonomy" id="148309"/>
    <lineage>
        <taxon>Eukaryota</taxon>
        <taxon>Metazoa</taxon>
        <taxon>Ecdysozoa</taxon>
        <taxon>Nematoda</taxon>
        <taxon>Chromadorea</taxon>
        <taxon>Rhabditida</taxon>
        <taxon>Rhabditina</taxon>
        <taxon>Rhabditomorpha</taxon>
        <taxon>Strongyloidea</taxon>
        <taxon>Metastrongylidae</taxon>
        <taxon>Parelaphostrongylus</taxon>
    </lineage>
</organism>
<sequence>MGTADGDRGKTGERKDECDDKLDTSDGSEHSSDTDSDSTDESDENVHANDRNSASSTCIEQDIPARVPALQALYTFIIRSCFDKASTVRMRAMFHLLPLIENDDHCAQLDHYARKMFEEAPKVFVGEGEVILNELEELEDDHEEVLERMFMDDSEIVINNLVLHIILSGIVDDTVGVRKYSILALQAYFPRIRENSEAESAVNSLKDRCLDSSQMVRRQAALTLDHLLSTNSDLRELLENCWLTTVLPMINDRERNVQLLIAQLVTDCCSKYLVCLLMFGHIDGCYWRVNYRFTLRFKPIVSLMFDNRTPTTSNVITTVTGTIVSVPPRRWSVSRQTKSRRIRKEPSEDLL</sequence>
<keyword evidence="3" id="KW-1185">Reference proteome</keyword>
<feature type="compositionally biased region" description="Basic and acidic residues" evidence="1">
    <location>
        <begin position="1"/>
        <end position="33"/>
    </location>
</feature>
<evidence type="ECO:0000256" key="1">
    <source>
        <dbReference type="SAM" id="MobiDB-lite"/>
    </source>
</evidence>
<dbReference type="Gene3D" id="1.25.10.10">
    <property type="entry name" value="Leucine-rich Repeat Variant"/>
    <property type="match status" value="1"/>
</dbReference>
<dbReference type="InterPro" id="IPR016024">
    <property type="entry name" value="ARM-type_fold"/>
</dbReference>
<evidence type="ECO:0000313" key="2">
    <source>
        <dbReference type="EMBL" id="KAJ1360141.1"/>
    </source>
</evidence>
<proteinExistence type="predicted"/>
<dbReference type="Proteomes" id="UP001196413">
    <property type="component" value="Unassembled WGS sequence"/>
</dbReference>
<gene>
    <name evidence="2" type="ORF">KIN20_019052</name>
</gene>
<evidence type="ECO:0000313" key="3">
    <source>
        <dbReference type="Proteomes" id="UP001196413"/>
    </source>
</evidence>
<evidence type="ECO:0008006" key="4">
    <source>
        <dbReference type="Google" id="ProtNLM"/>
    </source>
</evidence>
<dbReference type="InterPro" id="IPR011989">
    <property type="entry name" value="ARM-like"/>
</dbReference>
<comment type="caution">
    <text evidence="2">The sequence shown here is derived from an EMBL/GenBank/DDBJ whole genome shotgun (WGS) entry which is preliminary data.</text>
</comment>
<dbReference type="EMBL" id="JAHQIW010003779">
    <property type="protein sequence ID" value="KAJ1360141.1"/>
    <property type="molecule type" value="Genomic_DNA"/>
</dbReference>
<feature type="region of interest" description="Disordered" evidence="1">
    <location>
        <begin position="1"/>
        <end position="57"/>
    </location>
</feature>
<dbReference type="SUPFAM" id="SSF48371">
    <property type="entry name" value="ARM repeat"/>
    <property type="match status" value="1"/>
</dbReference>
<dbReference type="AlphaFoldDB" id="A0AAD5N1S1"/>
<reference evidence="2" key="1">
    <citation type="submission" date="2021-06" db="EMBL/GenBank/DDBJ databases">
        <title>Parelaphostrongylus tenuis whole genome reference sequence.</title>
        <authorList>
            <person name="Garwood T.J."/>
            <person name="Larsen P.A."/>
            <person name="Fountain-Jones N.M."/>
            <person name="Garbe J.R."/>
            <person name="Macchietto M.G."/>
            <person name="Kania S.A."/>
            <person name="Gerhold R.W."/>
            <person name="Richards J.E."/>
            <person name="Wolf T.M."/>
        </authorList>
    </citation>
    <scope>NUCLEOTIDE SEQUENCE</scope>
    <source>
        <strain evidence="2">MNPRO001-30</strain>
        <tissue evidence="2">Meninges</tissue>
    </source>
</reference>
<accession>A0AAD5N1S1</accession>
<protein>
    <recommendedName>
        <fullName evidence="4">Condensin complex subunit 1 C-terminal domain-containing protein</fullName>
    </recommendedName>
</protein>
<feature type="compositionally biased region" description="Acidic residues" evidence="1">
    <location>
        <begin position="34"/>
        <end position="43"/>
    </location>
</feature>